<protein>
    <submittedName>
        <fullName evidence="1">Uncharacterized protein</fullName>
    </submittedName>
</protein>
<accession>A0ABR2TMQ0</accession>
<organism evidence="1 2">
    <name type="scientific">Hibiscus sabdariffa</name>
    <name type="common">roselle</name>
    <dbReference type="NCBI Taxonomy" id="183260"/>
    <lineage>
        <taxon>Eukaryota</taxon>
        <taxon>Viridiplantae</taxon>
        <taxon>Streptophyta</taxon>
        <taxon>Embryophyta</taxon>
        <taxon>Tracheophyta</taxon>
        <taxon>Spermatophyta</taxon>
        <taxon>Magnoliopsida</taxon>
        <taxon>eudicotyledons</taxon>
        <taxon>Gunneridae</taxon>
        <taxon>Pentapetalae</taxon>
        <taxon>rosids</taxon>
        <taxon>malvids</taxon>
        <taxon>Malvales</taxon>
        <taxon>Malvaceae</taxon>
        <taxon>Malvoideae</taxon>
        <taxon>Hibiscus</taxon>
    </lineage>
</organism>
<proteinExistence type="predicted"/>
<keyword evidence="2" id="KW-1185">Reference proteome</keyword>
<sequence>MFKRAGCYGPWLRASPKWRNGSSSSQSPMHRGVQIGIDKIPGSSRGKDVQLSPSRVKKGPVMANEEIEEITITKTSDKEIIKNEEIKDNADPISPPNLSNFGFEPNLINEKYTAMFSRGDTDMFLSCNVDNLNLESIKIPDTSQDLQVISSRKRKALADISDEDMFSANKRREVLEAVNEGIVQISPGNWGDVGISNDQFVRRLFMNDPGLAAGGCVGEFGDHSFGFVCIFLL</sequence>
<comment type="caution">
    <text evidence="1">The sequence shown here is derived from an EMBL/GenBank/DDBJ whole genome shotgun (WGS) entry which is preliminary data.</text>
</comment>
<dbReference type="EMBL" id="JBBPBN010000005">
    <property type="protein sequence ID" value="KAK9038585.1"/>
    <property type="molecule type" value="Genomic_DNA"/>
</dbReference>
<gene>
    <name evidence="1" type="ORF">V6N11_023444</name>
</gene>
<reference evidence="1 2" key="1">
    <citation type="journal article" date="2024" name="G3 (Bethesda)">
        <title>Genome assembly of Hibiscus sabdariffa L. provides insights into metabolisms of medicinal natural products.</title>
        <authorList>
            <person name="Kim T."/>
        </authorList>
    </citation>
    <scope>NUCLEOTIDE SEQUENCE [LARGE SCALE GENOMIC DNA]</scope>
    <source>
        <strain evidence="1">TK-2024</strain>
        <tissue evidence="1">Old leaves</tissue>
    </source>
</reference>
<evidence type="ECO:0000313" key="2">
    <source>
        <dbReference type="Proteomes" id="UP001396334"/>
    </source>
</evidence>
<name>A0ABR2TMQ0_9ROSI</name>
<dbReference type="Proteomes" id="UP001396334">
    <property type="component" value="Unassembled WGS sequence"/>
</dbReference>
<evidence type="ECO:0000313" key="1">
    <source>
        <dbReference type="EMBL" id="KAK9038585.1"/>
    </source>
</evidence>